<dbReference type="AlphaFoldDB" id="A0A6L2JSK5"/>
<dbReference type="SUPFAM" id="SSF56672">
    <property type="entry name" value="DNA/RNA polymerases"/>
    <property type="match status" value="1"/>
</dbReference>
<dbReference type="InterPro" id="IPR013103">
    <property type="entry name" value="RVT_2"/>
</dbReference>
<sequence length="618" mass="71318">MEPKKLIEALEEEGWIIAMQEELNQFERNKGYNQHKEIDYEETFSPVARIEAIMIFLAYVAYMGFMVYQMDVKSAFLNVKISNEVYVQQPPGFESSEFPNHVYKLDKALYGLKQAPRAWYLKGTPNLSLWYPKGSGFNLKAYSDLDYIGCNMDRKSTLGGCQILRGKLGCWSEKKQSSMAVSSAEAEYVAVGGCCAQVLRIKSQMADYDVLYDKMSIFCNNTSVIAISNNPVLHSRTKHINIWYHFIRDYILKGDIELHFIPTNLQLADILTKPLVEPSLTRLVAELGTSEWFKKDYIGLVTSWEELVEKFVQKFYQLSDHDEEIKAEEDDDSDDITDIFKIEGNLFDYETTLCNGFNDFNYLLKIDTDLFTFNIQGIGTYEEYELNNTVTRDLEEPWSDNGYHINYYDELADGKLKEETLMHKEKVEESWGNATPGVMKLCAWLINSFGNFHELDYNVLVNLQECWWKINTHDVALFTRLENYGQRPYANFKTKNAHDPYLEINNIFGRNYDTSNADMVVDQWYFMVENGGDMVNKTDGEAMINSIKNGDQPLPRVTQVSIAGTTLTKQPPLKDKSMWSDQEKRVQNIDRLARSLLIQGLLKDIYSLIDSNKTAKDI</sequence>
<evidence type="ECO:0000259" key="1">
    <source>
        <dbReference type="Pfam" id="PF07727"/>
    </source>
</evidence>
<proteinExistence type="predicted"/>
<evidence type="ECO:0000313" key="2">
    <source>
        <dbReference type="EMBL" id="GEU40006.1"/>
    </source>
</evidence>
<name>A0A6L2JSK5_TANCI</name>
<feature type="domain" description="Reverse transcriptase Ty1/copia-type" evidence="1">
    <location>
        <begin position="30"/>
        <end position="122"/>
    </location>
</feature>
<reference evidence="2" key="1">
    <citation type="journal article" date="2019" name="Sci. Rep.">
        <title>Draft genome of Tanacetum cinerariifolium, the natural source of mosquito coil.</title>
        <authorList>
            <person name="Yamashiro T."/>
            <person name="Shiraishi A."/>
            <person name="Satake H."/>
            <person name="Nakayama K."/>
        </authorList>
    </citation>
    <scope>NUCLEOTIDE SEQUENCE</scope>
</reference>
<dbReference type="EMBL" id="BKCJ010001246">
    <property type="protein sequence ID" value="GEU40006.1"/>
    <property type="molecule type" value="Genomic_DNA"/>
</dbReference>
<dbReference type="PANTHER" id="PTHR11439:SF495">
    <property type="entry name" value="REVERSE TRANSCRIPTASE, RNA-DEPENDENT DNA POLYMERASE-RELATED"/>
    <property type="match status" value="1"/>
</dbReference>
<protein>
    <submittedName>
        <fullName evidence="2">Retrovirus-related Pol polyprotein from transposon TNT 1-94</fullName>
    </submittedName>
</protein>
<comment type="caution">
    <text evidence="2">The sequence shown here is derived from an EMBL/GenBank/DDBJ whole genome shotgun (WGS) entry which is preliminary data.</text>
</comment>
<gene>
    <name evidence="2" type="ORF">Tci_011984</name>
</gene>
<organism evidence="2">
    <name type="scientific">Tanacetum cinerariifolium</name>
    <name type="common">Dalmatian daisy</name>
    <name type="synonym">Chrysanthemum cinerariifolium</name>
    <dbReference type="NCBI Taxonomy" id="118510"/>
    <lineage>
        <taxon>Eukaryota</taxon>
        <taxon>Viridiplantae</taxon>
        <taxon>Streptophyta</taxon>
        <taxon>Embryophyta</taxon>
        <taxon>Tracheophyta</taxon>
        <taxon>Spermatophyta</taxon>
        <taxon>Magnoliopsida</taxon>
        <taxon>eudicotyledons</taxon>
        <taxon>Gunneridae</taxon>
        <taxon>Pentapetalae</taxon>
        <taxon>asterids</taxon>
        <taxon>campanulids</taxon>
        <taxon>Asterales</taxon>
        <taxon>Asteraceae</taxon>
        <taxon>Asteroideae</taxon>
        <taxon>Anthemideae</taxon>
        <taxon>Anthemidinae</taxon>
        <taxon>Tanacetum</taxon>
    </lineage>
</organism>
<accession>A0A6L2JSK5</accession>
<dbReference type="Pfam" id="PF07727">
    <property type="entry name" value="RVT_2"/>
    <property type="match status" value="1"/>
</dbReference>
<dbReference type="PANTHER" id="PTHR11439">
    <property type="entry name" value="GAG-POL-RELATED RETROTRANSPOSON"/>
    <property type="match status" value="1"/>
</dbReference>
<dbReference type="InterPro" id="IPR043502">
    <property type="entry name" value="DNA/RNA_pol_sf"/>
</dbReference>
<dbReference type="CDD" id="cd09272">
    <property type="entry name" value="RNase_HI_RT_Ty1"/>
    <property type="match status" value="1"/>
</dbReference>